<organism evidence="1 2">
    <name type="scientific">Fusarium decemcellulare</name>
    <dbReference type="NCBI Taxonomy" id="57161"/>
    <lineage>
        <taxon>Eukaryota</taxon>
        <taxon>Fungi</taxon>
        <taxon>Dikarya</taxon>
        <taxon>Ascomycota</taxon>
        <taxon>Pezizomycotina</taxon>
        <taxon>Sordariomycetes</taxon>
        <taxon>Hypocreomycetidae</taxon>
        <taxon>Hypocreales</taxon>
        <taxon>Nectriaceae</taxon>
        <taxon>Fusarium</taxon>
        <taxon>Fusarium decemcellulare species complex</taxon>
    </lineage>
</organism>
<evidence type="ECO:0000313" key="1">
    <source>
        <dbReference type="EMBL" id="KAJ3540418.1"/>
    </source>
</evidence>
<protein>
    <submittedName>
        <fullName evidence="1">Uncharacterized protein</fullName>
    </submittedName>
</protein>
<evidence type="ECO:0000313" key="2">
    <source>
        <dbReference type="Proteomes" id="UP001148629"/>
    </source>
</evidence>
<dbReference type="EMBL" id="JANRMS010000409">
    <property type="protein sequence ID" value="KAJ3540418.1"/>
    <property type="molecule type" value="Genomic_DNA"/>
</dbReference>
<keyword evidence="2" id="KW-1185">Reference proteome</keyword>
<sequence length="500" mass="53993">MLSILTAVLALGAVAAAGPSRATSKACNEIWGSLPDHVSFPLSLSFYRESKAYWSTMLREEKPACIVFPETAKHVSTAVKILNQYPSVKFTVKSGGHDPNSDHATVPDGVLISMRDMAGASYDSQKGLAYIKPGGEWNEVITSLAEDGVTAVGGRLGIVGVGGFLLQGGISFLSAQYGMAVDSIVGWEMVKPDGTIVNVSVKDHPDLAVALKGSGSQFGIVTQFTVLAHKIGKVWGGMRVYTSGKKEQIYKALHDFVPYSNEDPKAAIIISNAFAVKSTEAFIVFFFYDGEKPPTSGPFADLMKVDSLIDYTSTQSYADLLHANGAPAELLNSRISFRTITIPYIPNNPNIYTDIIDKMDELSAGYLGKLSHLTSQCSVDFQPLPSIVGKHSEHRGGNAMGLSGNDGDRLILELQCAWGDEDDDDILPDATRDLTAWIETKIPEWLDGGSGESYLPLFMNDAMGDQNVTGSYRDYAKFKALQVQNDPEGILSTRVGGFKY</sequence>
<name>A0ACC1SI81_9HYPO</name>
<accession>A0ACC1SI81</accession>
<proteinExistence type="predicted"/>
<dbReference type="Proteomes" id="UP001148629">
    <property type="component" value="Unassembled WGS sequence"/>
</dbReference>
<gene>
    <name evidence="1" type="ORF">NM208_g5073</name>
</gene>
<reference evidence="1" key="1">
    <citation type="submission" date="2022-08" db="EMBL/GenBank/DDBJ databases">
        <title>Genome Sequence of Fusarium decemcellulare.</title>
        <authorList>
            <person name="Buettner E."/>
        </authorList>
    </citation>
    <scope>NUCLEOTIDE SEQUENCE</scope>
    <source>
        <strain evidence="1">Babe19</strain>
    </source>
</reference>
<comment type="caution">
    <text evidence="1">The sequence shown here is derived from an EMBL/GenBank/DDBJ whole genome shotgun (WGS) entry which is preliminary data.</text>
</comment>